<dbReference type="EMBL" id="JAIRBC010000022">
    <property type="protein sequence ID" value="MCG2461960.1"/>
    <property type="molecule type" value="Genomic_DNA"/>
</dbReference>
<accession>A0AAE3EVS9</accession>
<proteinExistence type="predicted"/>
<dbReference type="Proteomes" id="UP001200642">
    <property type="component" value="Unassembled WGS sequence"/>
</dbReference>
<evidence type="ECO:0000313" key="2">
    <source>
        <dbReference type="Proteomes" id="UP001200642"/>
    </source>
</evidence>
<comment type="caution">
    <text evidence="1">The sequence shown here is derived from an EMBL/GenBank/DDBJ whole genome shotgun (WGS) entry which is preliminary data.</text>
</comment>
<protein>
    <submittedName>
        <fullName evidence="1">GTP-binding protein LepA</fullName>
    </submittedName>
</protein>
<evidence type="ECO:0000313" key="1">
    <source>
        <dbReference type="EMBL" id="MCG2461960.1"/>
    </source>
</evidence>
<keyword evidence="2" id="KW-1185">Reference proteome</keyword>
<dbReference type="AlphaFoldDB" id="A0AAE3EVS9"/>
<gene>
    <name evidence="1" type="ORF">K8352_14465</name>
</gene>
<dbReference type="RefSeq" id="WP_317903102.1">
    <property type="nucleotide sequence ID" value="NZ_JAIRBC010000022.1"/>
</dbReference>
<name>A0AAE3EVS9_9FLAO</name>
<organism evidence="1 2">
    <name type="scientific">Cerina litoralis</name>
    <dbReference type="NCBI Taxonomy" id="2874477"/>
    <lineage>
        <taxon>Bacteria</taxon>
        <taxon>Pseudomonadati</taxon>
        <taxon>Bacteroidota</taxon>
        <taxon>Flavobacteriia</taxon>
        <taxon>Flavobacteriales</taxon>
        <taxon>Flavobacteriaceae</taxon>
        <taxon>Cerina</taxon>
    </lineage>
</organism>
<sequence>MTTYIAQFTATHRIVQLEQNSIFTWHQEGGEIDTVLLENKIKRESALHFYRLVAGEYYDVLQNDISVTIWKTMPL</sequence>
<reference evidence="1" key="1">
    <citation type="submission" date="2023-02" db="EMBL/GenBank/DDBJ databases">
        <title>Genome of Flavobacteriaceae gen. nov. sp. strain F89.</title>
        <authorList>
            <person name="Wang Y."/>
        </authorList>
    </citation>
    <scope>NUCLEOTIDE SEQUENCE</scope>
    <source>
        <strain evidence="1">F89</strain>
    </source>
</reference>